<evidence type="ECO:0000256" key="13">
    <source>
        <dbReference type="ARBA" id="ARBA00052587"/>
    </source>
</evidence>
<dbReference type="CDD" id="cd01335">
    <property type="entry name" value="Radical_SAM"/>
    <property type="match status" value="1"/>
</dbReference>
<keyword evidence="4 14" id="KW-0808">Transferase</keyword>
<dbReference type="InterPro" id="IPR038135">
    <property type="entry name" value="Methylthiotransferase_N_sf"/>
</dbReference>
<dbReference type="InterPro" id="IPR006638">
    <property type="entry name" value="Elp3/MiaA/NifB-like_rSAM"/>
</dbReference>
<evidence type="ECO:0000256" key="1">
    <source>
        <dbReference type="ARBA" id="ARBA00003234"/>
    </source>
</evidence>
<organism evidence="18 19">
    <name type="scientific">SAR86 cluster bacterium</name>
    <dbReference type="NCBI Taxonomy" id="2030880"/>
    <lineage>
        <taxon>Bacteria</taxon>
        <taxon>Pseudomonadati</taxon>
        <taxon>Pseudomonadota</taxon>
        <taxon>Gammaproteobacteria</taxon>
        <taxon>SAR86 cluster</taxon>
    </lineage>
</organism>
<dbReference type="PANTHER" id="PTHR43020:SF2">
    <property type="entry name" value="MITOCHONDRIAL TRNA METHYLTHIOTRANSFERASE CDK5RAP1"/>
    <property type="match status" value="1"/>
</dbReference>
<dbReference type="Gene3D" id="3.80.30.20">
    <property type="entry name" value="tm_1862 like domain"/>
    <property type="match status" value="1"/>
</dbReference>
<dbReference type="InterPro" id="IPR007197">
    <property type="entry name" value="rSAM"/>
</dbReference>
<feature type="binding site" evidence="14">
    <location>
        <position position="12"/>
    </location>
    <ligand>
        <name>[4Fe-4S] cluster</name>
        <dbReference type="ChEBI" id="CHEBI:49883"/>
        <label>1</label>
    </ligand>
</feature>
<dbReference type="FunFam" id="3.80.30.20:FF:000001">
    <property type="entry name" value="tRNA-2-methylthio-N(6)-dimethylallyladenosine synthase 2"/>
    <property type="match status" value="1"/>
</dbReference>
<feature type="binding site" evidence="14">
    <location>
        <position position="83"/>
    </location>
    <ligand>
        <name>[4Fe-4S] cluster</name>
        <dbReference type="ChEBI" id="CHEBI:49883"/>
        <label>1</label>
    </ligand>
</feature>
<dbReference type="NCBIfam" id="TIGR00089">
    <property type="entry name" value="MiaB/RimO family radical SAM methylthiotransferase"/>
    <property type="match status" value="1"/>
</dbReference>
<comment type="function">
    <text evidence="1 14">Catalyzes the methylthiolation of N6-(dimethylallyl)adenosine (i(6)A), leading to the formation of 2-methylthio-N6-(dimethylallyl)adenosine (ms(2)i(6)A) at position 37 in tRNAs that read codons beginning with uridine.</text>
</comment>
<keyword evidence="5 14" id="KW-0949">S-adenosyl-L-methionine</keyword>
<comment type="subcellular location">
    <subcellularLocation>
        <location evidence="14">Cytoplasm</location>
    </subcellularLocation>
</comment>
<dbReference type="PROSITE" id="PS51918">
    <property type="entry name" value="RADICAL_SAM"/>
    <property type="match status" value="1"/>
</dbReference>
<evidence type="ECO:0000259" key="16">
    <source>
        <dbReference type="PROSITE" id="PS51449"/>
    </source>
</evidence>
<evidence type="ECO:0000256" key="2">
    <source>
        <dbReference type="ARBA" id="ARBA00022485"/>
    </source>
</evidence>
<dbReference type="SMART" id="SM00729">
    <property type="entry name" value="Elp3"/>
    <property type="match status" value="1"/>
</dbReference>
<dbReference type="GO" id="GO:0005829">
    <property type="term" value="C:cytosol"/>
    <property type="evidence" value="ECO:0007669"/>
    <property type="project" value="TreeGrafter"/>
</dbReference>
<evidence type="ECO:0000256" key="14">
    <source>
        <dbReference type="HAMAP-Rule" id="MF_01864"/>
    </source>
</evidence>
<reference evidence="18 19" key="1">
    <citation type="journal article" date="2018" name="Microbiome">
        <title>Fine metagenomic profile of the Mediterranean stratified and mixed water columns revealed by assembly and recruitment.</title>
        <authorList>
            <person name="Haro-Moreno J.M."/>
            <person name="Lopez-Perez M."/>
            <person name="De La Torre J.R."/>
            <person name="Picazo A."/>
            <person name="Camacho A."/>
            <person name="Rodriguez-Valera F."/>
        </authorList>
    </citation>
    <scope>NUCLEOTIDE SEQUENCE [LARGE SCALE GENOMIC DNA]</scope>
    <source>
        <strain evidence="18">MED-G82</strain>
    </source>
</reference>
<comment type="subunit">
    <text evidence="14">Monomer.</text>
</comment>
<evidence type="ECO:0000313" key="18">
    <source>
        <dbReference type="EMBL" id="RCL41541.1"/>
    </source>
</evidence>
<dbReference type="HAMAP" id="MF_01864">
    <property type="entry name" value="tRNA_metthiotr_MiaB"/>
    <property type="match status" value="1"/>
</dbReference>
<comment type="similarity">
    <text evidence="14">Belongs to the methylthiotransferase family. MiaB subfamily.</text>
</comment>
<dbReference type="InterPro" id="IPR002792">
    <property type="entry name" value="TRAM_dom"/>
</dbReference>
<evidence type="ECO:0000259" key="15">
    <source>
        <dbReference type="PROSITE" id="PS50926"/>
    </source>
</evidence>
<dbReference type="Gene3D" id="3.40.50.12160">
    <property type="entry name" value="Methylthiotransferase, N-terminal domain"/>
    <property type="match status" value="1"/>
</dbReference>
<dbReference type="InterPro" id="IPR020612">
    <property type="entry name" value="Methylthiotransferase_CS"/>
</dbReference>
<comment type="catalytic activity">
    <reaction evidence="12">
        <text>2-thio-N(6)-dimethylallyladenosine(37) in tRNA + S-adenosyl-L-methionine = 2-methylsulfanyl-N(6)-dimethylallyladenosine(37) in tRNA + S-adenosyl-L-homocysteine + H(+)</text>
        <dbReference type="Rhea" id="RHEA:37063"/>
        <dbReference type="Rhea" id="RHEA-COMP:10376"/>
        <dbReference type="Rhea" id="RHEA-COMP:10377"/>
        <dbReference type="ChEBI" id="CHEBI:15378"/>
        <dbReference type="ChEBI" id="CHEBI:57856"/>
        <dbReference type="ChEBI" id="CHEBI:59789"/>
        <dbReference type="ChEBI" id="CHEBI:74416"/>
        <dbReference type="ChEBI" id="CHEBI:74417"/>
    </reaction>
    <physiologicalReaction direction="left-to-right" evidence="12">
        <dbReference type="Rhea" id="RHEA:37064"/>
    </physiologicalReaction>
</comment>
<feature type="binding site" evidence="14">
    <location>
        <position position="159"/>
    </location>
    <ligand>
        <name>[4Fe-4S] cluster</name>
        <dbReference type="ChEBI" id="CHEBI:49883"/>
        <label>2</label>
        <note>4Fe-4S-S-AdoMet</note>
    </ligand>
</feature>
<dbReference type="InterPro" id="IPR013848">
    <property type="entry name" value="Methylthiotransferase_N"/>
</dbReference>
<evidence type="ECO:0000256" key="7">
    <source>
        <dbReference type="ARBA" id="ARBA00022723"/>
    </source>
</evidence>
<dbReference type="SUPFAM" id="SSF102114">
    <property type="entry name" value="Radical SAM enzymes"/>
    <property type="match status" value="1"/>
</dbReference>
<evidence type="ECO:0000313" key="19">
    <source>
        <dbReference type="Proteomes" id="UP000253307"/>
    </source>
</evidence>
<comment type="caution">
    <text evidence="18">The sequence shown here is derived from an EMBL/GenBank/DDBJ whole genome shotgun (WGS) entry which is preliminary data.</text>
</comment>
<evidence type="ECO:0000256" key="12">
    <source>
        <dbReference type="ARBA" id="ARBA00052380"/>
    </source>
</evidence>
<dbReference type="EMBL" id="QOPE01000011">
    <property type="protein sequence ID" value="RCL41541.1"/>
    <property type="molecule type" value="Genomic_DNA"/>
</dbReference>
<comment type="catalytic activity">
    <reaction evidence="13">
        <text>N(6)-dimethylallyladenosine(37) in tRNA + (sulfur carrier)-SH + AH2 + 2 S-adenosyl-L-methionine = 2-methylsulfanyl-N(6)-dimethylallyladenosine(37) in tRNA + (sulfur carrier)-H + 5'-deoxyadenosine + L-methionine + A + S-adenosyl-L-homocysteine + 2 H(+)</text>
        <dbReference type="Rhea" id="RHEA:37067"/>
        <dbReference type="Rhea" id="RHEA-COMP:10375"/>
        <dbReference type="Rhea" id="RHEA-COMP:10376"/>
        <dbReference type="Rhea" id="RHEA-COMP:14737"/>
        <dbReference type="Rhea" id="RHEA-COMP:14739"/>
        <dbReference type="ChEBI" id="CHEBI:13193"/>
        <dbReference type="ChEBI" id="CHEBI:15378"/>
        <dbReference type="ChEBI" id="CHEBI:17319"/>
        <dbReference type="ChEBI" id="CHEBI:17499"/>
        <dbReference type="ChEBI" id="CHEBI:29917"/>
        <dbReference type="ChEBI" id="CHEBI:57844"/>
        <dbReference type="ChEBI" id="CHEBI:57856"/>
        <dbReference type="ChEBI" id="CHEBI:59789"/>
        <dbReference type="ChEBI" id="CHEBI:64428"/>
        <dbReference type="ChEBI" id="CHEBI:74415"/>
        <dbReference type="ChEBI" id="CHEBI:74417"/>
        <dbReference type="EC" id="2.8.4.3"/>
    </reaction>
    <physiologicalReaction direction="left-to-right" evidence="13">
        <dbReference type="Rhea" id="RHEA:37068"/>
    </physiologicalReaction>
</comment>
<comment type="catalytic activity">
    <reaction evidence="11">
        <text>N(6)-dimethylallyladenosine(37) in tRNA + (sulfur carrier)-SH + AH2 + S-adenosyl-L-methionine = 2-thio-N(6)-dimethylallyladenosine(37) in tRNA + (sulfur carrier)-H + 5'-deoxyadenosine + L-methionine + A + H(+)</text>
        <dbReference type="Rhea" id="RHEA:36339"/>
        <dbReference type="Rhea" id="RHEA-COMP:10375"/>
        <dbReference type="Rhea" id="RHEA-COMP:10377"/>
        <dbReference type="Rhea" id="RHEA-COMP:14737"/>
        <dbReference type="Rhea" id="RHEA-COMP:14739"/>
        <dbReference type="ChEBI" id="CHEBI:13193"/>
        <dbReference type="ChEBI" id="CHEBI:15378"/>
        <dbReference type="ChEBI" id="CHEBI:17319"/>
        <dbReference type="ChEBI" id="CHEBI:17499"/>
        <dbReference type="ChEBI" id="CHEBI:29917"/>
        <dbReference type="ChEBI" id="CHEBI:57844"/>
        <dbReference type="ChEBI" id="CHEBI:59789"/>
        <dbReference type="ChEBI" id="CHEBI:64428"/>
        <dbReference type="ChEBI" id="CHEBI:74415"/>
        <dbReference type="ChEBI" id="CHEBI:74416"/>
    </reaction>
    <physiologicalReaction direction="left-to-right" evidence="11">
        <dbReference type="Rhea" id="RHEA:36340"/>
    </physiologicalReaction>
</comment>
<feature type="binding site" evidence="14">
    <location>
        <position position="49"/>
    </location>
    <ligand>
        <name>[4Fe-4S] cluster</name>
        <dbReference type="ChEBI" id="CHEBI:49883"/>
        <label>1</label>
    </ligand>
</feature>
<sequence>MGTKLYIKTYGCQMNEYDTQKTVEILKKEKNIELTQSPDDAEIILLNTCSIREKAEEKVYSELGRINKLKEMNPNLKIGVGGCVASQEGENIFKRAPYVDLIFGPQTLHKVPELLDQEDKIKAVDVSFPIEEKFDSLLLPEATGPSSFVSIMEGCSKFCTFCVVPYTRGEEVSRKPRQIFDEVARLAEQGVKEIVFVGQNVNSYKYSENGRILGLADLIQISAEINGIERIRYTTSHPLDMTNDLIEIYNYVPQLVDHLHLPVQSGSDKVLLDMKRNYSFDDYLSIIQRLKQIRPSIKISSDFIVGFPTETKEDFEMTVNLVNEIKFDASFSFIFSARPGTPAAKLADCSTLDEKKERLYELQSRLNEFQASYSKELEGTIQRCLVTDLSKKDSREMQARTECNRVVNFHFQNPNILGKLVDIKIDEALSNSLKGTLFTQ</sequence>
<keyword evidence="7 14" id="KW-0479">Metal-binding</keyword>
<dbReference type="SFLD" id="SFLDF00273">
    <property type="entry name" value="(dimethylallyl)adenosine_tRNA"/>
    <property type="match status" value="1"/>
</dbReference>
<evidence type="ECO:0000256" key="10">
    <source>
        <dbReference type="ARBA" id="ARBA00033765"/>
    </source>
</evidence>
<evidence type="ECO:0000256" key="6">
    <source>
        <dbReference type="ARBA" id="ARBA00022694"/>
    </source>
</evidence>
<feature type="domain" description="TRAM" evidence="15">
    <location>
        <begin position="375"/>
        <end position="439"/>
    </location>
</feature>
<dbReference type="InterPro" id="IPR005839">
    <property type="entry name" value="Methylthiotransferase"/>
</dbReference>
<dbReference type="InterPro" id="IPR058240">
    <property type="entry name" value="rSAM_sf"/>
</dbReference>
<keyword evidence="2 14" id="KW-0004">4Fe-4S</keyword>
<evidence type="ECO:0000256" key="5">
    <source>
        <dbReference type="ARBA" id="ARBA00022691"/>
    </source>
</evidence>
<dbReference type="Pfam" id="PF04055">
    <property type="entry name" value="Radical_SAM"/>
    <property type="match status" value="1"/>
</dbReference>
<keyword evidence="9 14" id="KW-0411">Iron-sulfur</keyword>
<dbReference type="SFLD" id="SFLDG01082">
    <property type="entry name" value="B12-binding_domain_containing"/>
    <property type="match status" value="1"/>
</dbReference>
<keyword evidence="3 14" id="KW-0963">Cytoplasm</keyword>
<dbReference type="GO" id="GO:0046872">
    <property type="term" value="F:metal ion binding"/>
    <property type="evidence" value="ECO:0007669"/>
    <property type="project" value="UniProtKB-KW"/>
</dbReference>
<evidence type="ECO:0000256" key="8">
    <source>
        <dbReference type="ARBA" id="ARBA00023004"/>
    </source>
</evidence>
<evidence type="ECO:0000256" key="3">
    <source>
        <dbReference type="ARBA" id="ARBA00022490"/>
    </source>
</evidence>
<name>A0A368BWD1_9GAMM</name>
<dbReference type="InterPro" id="IPR023404">
    <property type="entry name" value="rSAM_horseshoe"/>
</dbReference>
<dbReference type="PROSITE" id="PS51449">
    <property type="entry name" value="MTTASE_N"/>
    <property type="match status" value="1"/>
</dbReference>
<dbReference type="InterPro" id="IPR006463">
    <property type="entry name" value="MiaB_methiolase"/>
</dbReference>
<evidence type="ECO:0000259" key="17">
    <source>
        <dbReference type="PROSITE" id="PS51918"/>
    </source>
</evidence>
<dbReference type="AlphaFoldDB" id="A0A368BWD1"/>
<keyword evidence="6 14" id="KW-0819">tRNA processing</keyword>
<feature type="domain" description="Radical SAM core" evidence="17">
    <location>
        <begin position="141"/>
        <end position="372"/>
    </location>
</feature>
<evidence type="ECO:0000256" key="4">
    <source>
        <dbReference type="ARBA" id="ARBA00022679"/>
    </source>
</evidence>
<accession>A0A368BWD1</accession>
<feature type="binding site" evidence="14">
    <location>
        <position position="155"/>
    </location>
    <ligand>
        <name>[4Fe-4S] cluster</name>
        <dbReference type="ChEBI" id="CHEBI:49883"/>
        <label>2</label>
        <note>4Fe-4S-S-AdoMet</note>
    </ligand>
</feature>
<evidence type="ECO:0000256" key="9">
    <source>
        <dbReference type="ARBA" id="ARBA00023014"/>
    </source>
</evidence>
<dbReference type="PANTHER" id="PTHR43020">
    <property type="entry name" value="CDK5 REGULATORY SUBUNIT-ASSOCIATED PROTEIN 1"/>
    <property type="match status" value="1"/>
</dbReference>
<keyword evidence="8 14" id="KW-0408">Iron</keyword>
<dbReference type="FunFam" id="3.40.50.12160:FF:000001">
    <property type="entry name" value="tRNA-2-methylthio-N(6)-dimethylallyladenosine synthase"/>
    <property type="match status" value="1"/>
</dbReference>
<dbReference type="PROSITE" id="PS01278">
    <property type="entry name" value="MTTASE_RADICAL"/>
    <property type="match status" value="1"/>
</dbReference>
<dbReference type="Pfam" id="PF00919">
    <property type="entry name" value="UPF0004"/>
    <property type="match status" value="1"/>
</dbReference>
<dbReference type="PROSITE" id="PS50926">
    <property type="entry name" value="TRAM"/>
    <property type="match status" value="1"/>
</dbReference>
<dbReference type="Pfam" id="PF01938">
    <property type="entry name" value="TRAM"/>
    <property type="match status" value="1"/>
</dbReference>
<dbReference type="EC" id="2.8.4.3" evidence="10 14"/>
<gene>
    <name evidence="14" type="primary">miaB</name>
    <name evidence="18" type="ORF">DBW96_02065</name>
</gene>
<proteinExistence type="inferred from homology"/>
<protein>
    <recommendedName>
        <fullName evidence="10 14">tRNA-2-methylthio-N(6)-dimethylallyladenosine synthase</fullName>
        <ecNumber evidence="10 14">2.8.4.3</ecNumber>
    </recommendedName>
    <alternativeName>
        <fullName evidence="14">(Dimethylallyl)adenosine tRNA methylthiotransferase MiaB</fullName>
    </alternativeName>
    <alternativeName>
        <fullName evidence="14">tRNA-i(6)A37 methylthiotransferase</fullName>
    </alternativeName>
</protein>
<feature type="binding site" evidence="14">
    <location>
        <position position="162"/>
    </location>
    <ligand>
        <name>[4Fe-4S] cluster</name>
        <dbReference type="ChEBI" id="CHEBI:49883"/>
        <label>2</label>
        <note>4Fe-4S-S-AdoMet</note>
    </ligand>
</feature>
<dbReference type="NCBIfam" id="TIGR01574">
    <property type="entry name" value="miaB-methiolase"/>
    <property type="match status" value="1"/>
</dbReference>
<feature type="domain" description="MTTase N-terminal" evidence="16">
    <location>
        <begin position="3"/>
        <end position="120"/>
    </location>
</feature>
<dbReference type="Proteomes" id="UP000253307">
    <property type="component" value="Unassembled WGS sequence"/>
</dbReference>
<dbReference type="SFLD" id="SFLDG01061">
    <property type="entry name" value="methylthiotransferase"/>
    <property type="match status" value="1"/>
</dbReference>
<comment type="cofactor">
    <cofactor evidence="14">
        <name>[4Fe-4S] cluster</name>
        <dbReference type="ChEBI" id="CHEBI:49883"/>
    </cofactor>
    <text evidence="14">Binds 2 [4Fe-4S] clusters. One cluster is coordinated with 3 cysteines and an exchangeable S-adenosyl-L-methionine.</text>
</comment>
<dbReference type="GO" id="GO:0051539">
    <property type="term" value="F:4 iron, 4 sulfur cluster binding"/>
    <property type="evidence" value="ECO:0007669"/>
    <property type="project" value="UniProtKB-UniRule"/>
</dbReference>
<dbReference type="SFLD" id="SFLDS00029">
    <property type="entry name" value="Radical_SAM"/>
    <property type="match status" value="1"/>
</dbReference>
<dbReference type="GO" id="GO:0035597">
    <property type="term" value="F:tRNA-2-methylthio-N(6)-dimethylallyladenosine(37) synthase activity"/>
    <property type="evidence" value="ECO:0007669"/>
    <property type="project" value="UniProtKB-EC"/>
</dbReference>
<evidence type="ECO:0000256" key="11">
    <source>
        <dbReference type="ARBA" id="ARBA00050926"/>
    </source>
</evidence>